<dbReference type="RefSeq" id="XP_022396160.1">
    <property type="nucleotide sequence ID" value="XM_022550352.1"/>
</dbReference>
<dbReference type="STRING" id="1160497.A0A1L9V6I2"/>
<gene>
    <name evidence="3" type="ORF">ASPGLDRAFT_85896</name>
</gene>
<dbReference type="VEuPathDB" id="FungiDB:ASPGLDRAFT_85896"/>
<dbReference type="InterPro" id="IPR051532">
    <property type="entry name" value="Ester_Hydrolysis_Enzymes"/>
</dbReference>
<dbReference type="Pfam" id="PF13472">
    <property type="entry name" value="Lipase_GDSL_2"/>
    <property type="match status" value="1"/>
</dbReference>
<dbReference type="Gene3D" id="3.40.50.1110">
    <property type="entry name" value="SGNH hydrolase"/>
    <property type="match status" value="1"/>
</dbReference>
<dbReference type="EMBL" id="KV878918">
    <property type="protein sequence ID" value="OJJ79462.1"/>
    <property type="molecule type" value="Genomic_DNA"/>
</dbReference>
<evidence type="ECO:0000313" key="3">
    <source>
        <dbReference type="EMBL" id="OJJ79462.1"/>
    </source>
</evidence>
<feature type="signal peptide" evidence="1">
    <location>
        <begin position="1"/>
        <end position="17"/>
    </location>
</feature>
<evidence type="ECO:0000313" key="4">
    <source>
        <dbReference type="Proteomes" id="UP000184300"/>
    </source>
</evidence>
<keyword evidence="4" id="KW-1185">Reference proteome</keyword>
<dbReference type="GeneID" id="34466612"/>
<protein>
    <recommendedName>
        <fullName evidence="2">SGNH hydrolase-type esterase domain-containing protein</fullName>
    </recommendedName>
</protein>
<evidence type="ECO:0000259" key="2">
    <source>
        <dbReference type="Pfam" id="PF13472"/>
    </source>
</evidence>
<dbReference type="PANTHER" id="PTHR30383">
    <property type="entry name" value="THIOESTERASE 1/PROTEASE 1/LYSOPHOSPHOLIPASE L1"/>
    <property type="match status" value="1"/>
</dbReference>
<organism evidence="3 4">
    <name type="scientific">Aspergillus glaucus CBS 516.65</name>
    <dbReference type="NCBI Taxonomy" id="1160497"/>
    <lineage>
        <taxon>Eukaryota</taxon>
        <taxon>Fungi</taxon>
        <taxon>Dikarya</taxon>
        <taxon>Ascomycota</taxon>
        <taxon>Pezizomycotina</taxon>
        <taxon>Eurotiomycetes</taxon>
        <taxon>Eurotiomycetidae</taxon>
        <taxon>Eurotiales</taxon>
        <taxon>Aspergillaceae</taxon>
        <taxon>Aspergillus</taxon>
        <taxon>Aspergillus subgen. Aspergillus</taxon>
    </lineage>
</organism>
<dbReference type="PANTHER" id="PTHR30383:SF5">
    <property type="entry name" value="SGNH HYDROLASE-TYPE ESTERASE DOMAIN-CONTAINING PROTEIN"/>
    <property type="match status" value="1"/>
</dbReference>
<dbReference type="InterPro" id="IPR036514">
    <property type="entry name" value="SGNH_hydro_sf"/>
</dbReference>
<accession>A0A1L9V6I2</accession>
<feature type="domain" description="SGNH hydrolase-type esterase" evidence="2">
    <location>
        <begin position="27"/>
        <end position="203"/>
    </location>
</feature>
<keyword evidence="1" id="KW-0732">Signal</keyword>
<dbReference type="CDD" id="cd01833">
    <property type="entry name" value="XynB_like"/>
    <property type="match status" value="1"/>
</dbReference>
<dbReference type="Proteomes" id="UP000184300">
    <property type="component" value="Unassembled WGS sequence"/>
</dbReference>
<dbReference type="InterPro" id="IPR013830">
    <property type="entry name" value="SGNH_hydro"/>
</dbReference>
<dbReference type="OrthoDB" id="6123at2759"/>
<dbReference type="GO" id="GO:0004622">
    <property type="term" value="F:phosphatidylcholine lysophospholipase activity"/>
    <property type="evidence" value="ECO:0007669"/>
    <property type="project" value="TreeGrafter"/>
</dbReference>
<sequence length="234" mass="25773">MLLHLLLIGLLCSFTAANRTALRILPLGDSITYGYNEPSGNSYRRAIECLLHNDGHPVELIGSVKNGNWDNNESDAFNLNTTDEILAHARTELTRHISQPNVILIHVGTVNFVVGANVTDAPARLAHLMDFITEHNPATLLVVAQLIPNANATVNSFIDQYNAKIPDLISLRVQAGRKIVLTPMDGVKTDDLLDGTHPNAYGYYIMARHWHEAILKAERNGILSPARGPFIDKD</sequence>
<name>A0A1L9V6I2_ASPGL</name>
<dbReference type="AlphaFoldDB" id="A0A1L9V6I2"/>
<reference evidence="4" key="1">
    <citation type="journal article" date="2017" name="Genome Biol.">
        <title>Comparative genomics reveals high biological diversity and specific adaptations in the industrially and medically important fungal genus Aspergillus.</title>
        <authorList>
            <person name="de Vries R.P."/>
            <person name="Riley R."/>
            <person name="Wiebenga A."/>
            <person name="Aguilar-Osorio G."/>
            <person name="Amillis S."/>
            <person name="Uchima C.A."/>
            <person name="Anderluh G."/>
            <person name="Asadollahi M."/>
            <person name="Askin M."/>
            <person name="Barry K."/>
            <person name="Battaglia E."/>
            <person name="Bayram O."/>
            <person name="Benocci T."/>
            <person name="Braus-Stromeyer S.A."/>
            <person name="Caldana C."/>
            <person name="Canovas D."/>
            <person name="Cerqueira G.C."/>
            <person name="Chen F."/>
            <person name="Chen W."/>
            <person name="Choi C."/>
            <person name="Clum A."/>
            <person name="Dos Santos R.A."/>
            <person name="Damasio A.R."/>
            <person name="Diallinas G."/>
            <person name="Emri T."/>
            <person name="Fekete E."/>
            <person name="Flipphi M."/>
            <person name="Freyberg S."/>
            <person name="Gallo A."/>
            <person name="Gournas C."/>
            <person name="Habgood R."/>
            <person name="Hainaut M."/>
            <person name="Harispe M.L."/>
            <person name="Henrissat B."/>
            <person name="Hilden K.S."/>
            <person name="Hope R."/>
            <person name="Hossain A."/>
            <person name="Karabika E."/>
            <person name="Karaffa L."/>
            <person name="Karanyi Z."/>
            <person name="Krasevec N."/>
            <person name="Kuo A."/>
            <person name="Kusch H."/>
            <person name="LaButti K."/>
            <person name="Lagendijk E.L."/>
            <person name="Lapidus A."/>
            <person name="Levasseur A."/>
            <person name="Lindquist E."/>
            <person name="Lipzen A."/>
            <person name="Logrieco A.F."/>
            <person name="MacCabe A."/>
            <person name="Maekelae M.R."/>
            <person name="Malavazi I."/>
            <person name="Melin P."/>
            <person name="Meyer V."/>
            <person name="Mielnichuk N."/>
            <person name="Miskei M."/>
            <person name="Molnar A.P."/>
            <person name="Mule G."/>
            <person name="Ngan C.Y."/>
            <person name="Orejas M."/>
            <person name="Orosz E."/>
            <person name="Ouedraogo J.P."/>
            <person name="Overkamp K.M."/>
            <person name="Park H.-S."/>
            <person name="Perrone G."/>
            <person name="Piumi F."/>
            <person name="Punt P.J."/>
            <person name="Ram A.F."/>
            <person name="Ramon A."/>
            <person name="Rauscher S."/>
            <person name="Record E."/>
            <person name="Riano-Pachon D.M."/>
            <person name="Robert V."/>
            <person name="Roehrig J."/>
            <person name="Ruller R."/>
            <person name="Salamov A."/>
            <person name="Salih N.S."/>
            <person name="Samson R.A."/>
            <person name="Sandor E."/>
            <person name="Sanguinetti M."/>
            <person name="Schuetze T."/>
            <person name="Sepcic K."/>
            <person name="Shelest E."/>
            <person name="Sherlock G."/>
            <person name="Sophianopoulou V."/>
            <person name="Squina F.M."/>
            <person name="Sun H."/>
            <person name="Susca A."/>
            <person name="Todd R.B."/>
            <person name="Tsang A."/>
            <person name="Unkles S.E."/>
            <person name="van de Wiele N."/>
            <person name="van Rossen-Uffink D."/>
            <person name="Oliveira J.V."/>
            <person name="Vesth T.C."/>
            <person name="Visser J."/>
            <person name="Yu J.-H."/>
            <person name="Zhou M."/>
            <person name="Andersen M.R."/>
            <person name="Archer D.B."/>
            <person name="Baker S.E."/>
            <person name="Benoit I."/>
            <person name="Brakhage A.A."/>
            <person name="Braus G.H."/>
            <person name="Fischer R."/>
            <person name="Frisvad J.C."/>
            <person name="Goldman G.H."/>
            <person name="Houbraken J."/>
            <person name="Oakley B."/>
            <person name="Pocsi I."/>
            <person name="Scazzocchio C."/>
            <person name="Seiboth B."/>
            <person name="vanKuyk P.A."/>
            <person name="Wortman J."/>
            <person name="Dyer P.S."/>
            <person name="Grigoriev I.V."/>
        </authorList>
    </citation>
    <scope>NUCLEOTIDE SEQUENCE [LARGE SCALE GENOMIC DNA]</scope>
    <source>
        <strain evidence="4">CBS 516.65</strain>
    </source>
</reference>
<feature type="chain" id="PRO_5009887831" description="SGNH hydrolase-type esterase domain-containing protein" evidence="1">
    <location>
        <begin position="18"/>
        <end position="234"/>
    </location>
</feature>
<dbReference type="SUPFAM" id="SSF52266">
    <property type="entry name" value="SGNH hydrolase"/>
    <property type="match status" value="1"/>
</dbReference>
<evidence type="ECO:0000256" key="1">
    <source>
        <dbReference type="SAM" id="SignalP"/>
    </source>
</evidence>
<proteinExistence type="predicted"/>